<dbReference type="PANTHER" id="PTHR43627:SF1">
    <property type="entry name" value="COBALT TRANSPORT PROTEIN CBIM"/>
    <property type="match status" value="1"/>
</dbReference>
<evidence type="ECO:0000256" key="6">
    <source>
        <dbReference type="ARBA" id="ARBA00022573"/>
    </source>
</evidence>
<proteinExistence type="inferred from homology"/>
<dbReference type="OMA" id="TICYHAN"/>
<evidence type="ECO:0000256" key="11">
    <source>
        <dbReference type="ARBA" id="ARBA00023285"/>
    </source>
</evidence>
<feature type="transmembrane region" description="Helical" evidence="12">
    <location>
        <begin position="179"/>
        <end position="200"/>
    </location>
</feature>
<keyword evidence="6 12" id="KW-0169">Cobalamin biosynthesis</keyword>
<dbReference type="InterPro" id="IPR002751">
    <property type="entry name" value="CbiM/NikMN"/>
</dbReference>
<feature type="transmembrane region" description="Helical" evidence="12">
    <location>
        <begin position="284"/>
        <end position="306"/>
    </location>
</feature>
<comment type="pathway">
    <text evidence="2 12">Cofactor biosynthesis; adenosylcobalamin biosynthesis.</text>
</comment>
<feature type="transmembrane region" description="Helical" evidence="12">
    <location>
        <begin position="74"/>
        <end position="99"/>
    </location>
</feature>
<keyword evidence="7 12" id="KW-0812">Transmembrane</keyword>
<dbReference type="Pfam" id="PF01891">
    <property type="entry name" value="CbiM"/>
    <property type="match status" value="1"/>
</dbReference>
<dbReference type="EMBL" id="CP017686">
    <property type="protein sequence ID" value="AYQ55321.1"/>
    <property type="molecule type" value="Genomic_DNA"/>
</dbReference>
<feature type="transmembrane region" description="Helical" evidence="12">
    <location>
        <begin position="452"/>
        <end position="471"/>
    </location>
</feature>
<dbReference type="InterPro" id="IPR012809">
    <property type="entry name" value="ECF_CbiQ"/>
</dbReference>
<evidence type="ECO:0000256" key="3">
    <source>
        <dbReference type="ARBA" id="ARBA00022426"/>
    </source>
</evidence>
<dbReference type="NCBIfam" id="NF006184">
    <property type="entry name" value="PRK08319.1"/>
    <property type="match status" value="1"/>
</dbReference>
<evidence type="ECO:0000256" key="8">
    <source>
        <dbReference type="ARBA" id="ARBA00022989"/>
    </source>
</evidence>
<evidence type="ECO:0000256" key="7">
    <source>
        <dbReference type="ARBA" id="ARBA00022692"/>
    </source>
</evidence>
<feature type="compositionally biased region" description="Basic and acidic residues" evidence="13">
    <location>
        <begin position="311"/>
        <end position="333"/>
    </location>
</feature>
<keyword evidence="8 12" id="KW-1133">Transmembrane helix</keyword>
<organism evidence="14 15">
    <name type="scientific">Methanomethylophilus alvi</name>
    <dbReference type="NCBI Taxonomy" id="1291540"/>
    <lineage>
        <taxon>Archaea</taxon>
        <taxon>Methanobacteriati</taxon>
        <taxon>Thermoplasmatota</taxon>
        <taxon>Thermoplasmata</taxon>
        <taxon>Methanomassiliicoccales</taxon>
        <taxon>Methanomethylophilaceae</taxon>
        <taxon>Methanomethylophilus</taxon>
    </lineage>
</organism>
<sequence>MEGYLPLEWCIIWFLVMIPFVAVGARKIIRIIREHPEQKMTVALSGAFIFLLSSLKLPSATGSSSHPTGTGLAVVLYGVCACSVLSLIVLVFQALLLAHGGLTTLGANCVSMGVVGPIVGMFFWALFRKFRASVPVSMFFAAFFADLMTYVFTSVQLTICYHANGVMQAFADFMTTYAVTQIPLALIEGIIFAMFARYLVTSRPEIFGDESAQKPVSKKFYMACFAVIAAVLVVILAYGAANGFEFAGSDDVGSGIIMDNAEDFIQWTEGIWGSYELPGETESLLFALQAAIGAVIIGFFIGISYARKKFDKEGPREPRPPEIRRKAVPEAKRRGSSSDQVEMDELAYSSRMVDWSPLGKLFFTLALLVVGLITDSIVVPMITFCIGLALMAYSTNMKLPPVILLAIGEAVLIMAIGCGLISILGDHSQEALLSGKILWFDMYMTQESLNQAWLVFFRAIAGVTLMLSFASSTPIPHLAQACRKLRMPKEIVEVVVLIYRYAFLLLERMLVMLKAAKCRLGYNGPVRTMRSYAGAMVGTFMFSMELAEKSESSLACRNYQGYFPVYNMPRNISWAWVLVTLAAAAALFVFGRDLVNWNDMAGLLSHLFGW</sequence>
<evidence type="ECO:0000256" key="4">
    <source>
        <dbReference type="ARBA" id="ARBA00022448"/>
    </source>
</evidence>
<dbReference type="AlphaFoldDB" id="A0A3G3IHT7"/>
<dbReference type="InterPro" id="IPR003339">
    <property type="entry name" value="ABC/ECF_trnsptr_transmembrane"/>
</dbReference>
<evidence type="ECO:0000313" key="15">
    <source>
        <dbReference type="Proteomes" id="UP000273278"/>
    </source>
</evidence>
<dbReference type="InterPro" id="IPR018024">
    <property type="entry name" value="CbiM"/>
</dbReference>
<dbReference type="GO" id="GO:0043190">
    <property type="term" value="C:ATP-binding cassette (ABC) transporter complex"/>
    <property type="evidence" value="ECO:0007669"/>
    <property type="project" value="InterPro"/>
</dbReference>
<dbReference type="Pfam" id="PF02361">
    <property type="entry name" value="CbiQ"/>
    <property type="match status" value="1"/>
</dbReference>
<protein>
    <recommendedName>
        <fullName evidence="12">Putative cobalt transport protein CbiM</fullName>
    </recommendedName>
    <alternativeName>
        <fullName evidence="12">Energy-coupling factor transporter probable substrate-capture protein CbiM</fullName>
        <shortName evidence="12">ECF transporter S component CbiM</shortName>
    </alternativeName>
</protein>
<dbReference type="NCBIfam" id="TIGR02454">
    <property type="entry name" value="ECF_T_CbiQ"/>
    <property type="match status" value="1"/>
</dbReference>
<dbReference type="PANTHER" id="PTHR43627">
    <property type="match status" value="1"/>
</dbReference>
<feature type="transmembrane region" description="Helical" evidence="12">
    <location>
        <begin position="220"/>
        <end position="241"/>
    </location>
</feature>
<dbReference type="RefSeq" id="WP_015505076.1">
    <property type="nucleotide sequence ID" value="NZ_CP017686.1"/>
</dbReference>
<dbReference type="GO" id="GO:0015087">
    <property type="term" value="F:cobalt ion transmembrane transporter activity"/>
    <property type="evidence" value="ECO:0007669"/>
    <property type="project" value="UniProtKB-UniRule"/>
</dbReference>
<accession>A0A3G3IHT7</accession>
<feature type="transmembrane region" description="Helical" evidence="12">
    <location>
        <begin position="491"/>
        <end position="510"/>
    </location>
</feature>
<keyword evidence="3 12" id="KW-0171">Cobalt transport</keyword>
<evidence type="ECO:0000256" key="2">
    <source>
        <dbReference type="ARBA" id="ARBA00004953"/>
    </source>
</evidence>
<feature type="transmembrane region" description="Helical" evidence="12">
    <location>
        <begin position="6"/>
        <end position="25"/>
    </location>
</feature>
<gene>
    <name evidence="12" type="primary">cbiM</name>
    <name evidence="14" type="ORF">BKD89_05855</name>
</gene>
<evidence type="ECO:0000256" key="9">
    <source>
        <dbReference type="ARBA" id="ARBA00023065"/>
    </source>
</evidence>
<evidence type="ECO:0000256" key="13">
    <source>
        <dbReference type="SAM" id="MobiDB-lite"/>
    </source>
</evidence>
<dbReference type="GO" id="GO:0009236">
    <property type="term" value="P:cobalamin biosynthetic process"/>
    <property type="evidence" value="ECO:0007669"/>
    <property type="project" value="UniProtKB-UniRule"/>
</dbReference>
<keyword evidence="11 12" id="KW-0170">Cobalt</keyword>
<dbReference type="FunFam" id="1.10.1760.20:FF:000001">
    <property type="entry name" value="Cobalt transport protein CbiM"/>
    <property type="match status" value="1"/>
</dbReference>
<dbReference type="UniPathway" id="UPA00148"/>
<comment type="subunit">
    <text evidence="12">Forms an energy-coupling factor (ECF) transporter complex composed of an ATP-binding protein (A component, CbiO), a transmembrane protein (T component, CbiQ) and 2 possible substrate-capture proteins (S components, CbiM and CbiN) of unknown stoichimetry.</text>
</comment>
<evidence type="ECO:0000256" key="10">
    <source>
        <dbReference type="ARBA" id="ARBA00023136"/>
    </source>
</evidence>
<evidence type="ECO:0000313" key="14">
    <source>
        <dbReference type="EMBL" id="AYQ55321.1"/>
    </source>
</evidence>
<keyword evidence="9 12" id="KW-0406">Ion transport</keyword>
<comment type="similarity">
    <text evidence="12">Belongs to the CbiM family.</text>
</comment>
<feature type="transmembrane region" description="Helical" evidence="12">
    <location>
        <begin position="105"/>
        <end position="127"/>
    </location>
</feature>
<dbReference type="Proteomes" id="UP000273278">
    <property type="component" value="Chromosome"/>
</dbReference>
<dbReference type="HAMAP" id="MF_01462">
    <property type="entry name" value="CbiM"/>
    <property type="match status" value="1"/>
</dbReference>
<comment type="function">
    <text evidence="12">Part of the energy-coupling factor (ECF) transporter complex CbiMNOQ involved in cobalt import.</text>
</comment>
<comment type="caution">
    <text evidence="12">Lacks conserved residue(s) required for the propagation of feature annotation.</text>
</comment>
<keyword evidence="4 12" id="KW-0813">Transport</keyword>
<keyword evidence="5 12" id="KW-1003">Cell membrane</keyword>
<feature type="region of interest" description="Disordered" evidence="13">
    <location>
        <begin position="311"/>
        <end position="338"/>
    </location>
</feature>
<evidence type="ECO:0000256" key="12">
    <source>
        <dbReference type="HAMAP-Rule" id="MF_01462"/>
    </source>
</evidence>
<dbReference type="InterPro" id="IPR003705">
    <property type="entry name" value="CbiN"/>
</dbReference>
<dbReference type="Pfam" id="PF02553">
    <property type="entry name" value="CbiN"/>
    <property type="match status" value="1"/>
</dbReference>
<feature type="transmembrane region" description="Helical" evidence="12">
    <location>
        <begin position="361"/>
        <end position="390"/>
    </location>
</feature>
<feature type="transmembrane region" description="Helical" evidence="12">
    <location>
        <begin position="139"/>
        <end position="159"/>
    </location>
</feature>
<evidence type="ECO:0000256" key="5">
    <source>
        <dbReference type="ARBA" id="ARBA00022475"/>
    </source>
</evidence>
<reference evidence="14 15" key="1">
    <citation type="submission" date="2016-10" db="EMBL/GenBank/DDBJ databases">
        <title>Complete genome of the TMA-utilizing, human hosted archaeon Methanomethylophilus alvus Gen. nov, sp. nov., strain Mx-05, derived from a pure culture.</title>
        <authorList>
            <person name="Brugere J.-F."/>
            <person name="Ben Hania W."/>
            <person name="Chaudhary P.P."/>
            <person name="Gaci N."/>
            <person name="Borrel G."/>
            <person name="Cao Van Tuat L."/>
            <person name="Fardeau M.-L."/>
            <person name="Harris H.M.B."/>
            <person name="O'Toole P.W."/>
            <person name="Ollivier B."/>
        </authorList>
    </citation>
    <scope>NUCLEOTIDE SEQUENCE [LARGE SCALE GENOMIC DNA]</scope>
    <source>
        <strain evidence="14 15">Mx-05</strain>
    </source>
</reference>
<dbReference type="CDD" id="cd16914">
    <property type="entry name" value="EcfT"/>
    <property type="match status" value="1"/>
</dbReference>
<dbReference type="Gene3D" id="1.10.1760.20">
    <property type="match status" value="1"/>
</dbReference>
<comment type="subcellular location">
    <subcellularLocation>
        <location evidence="1">Cell inner membrane</location>
        <topology evidence="1">Multi-pass membrane protein</topology>
    </subcellularLocation>
    <subcellularLocation>
        <location evidence="12">Cell membrane</location>
        <topology evidence="12">Multi-pass membrane protein</topology>
    </subcellularLocation>
</comment>
<feature type="transmembrane region" description="Helical" evidence="12">
    <location>
        <begin position="572"/>
        <end position="590"/>
    </location>
</feature>
<dbReference type="NCBIfam" id="TIGR00123">
    <property type="entry name" value="cbiM"/>
    <property type="match status" value="1"/>
</dbReference>
<dbReference type="GeneID" id="41321968"/>
<feature type="transmembrane region" description="Helical" evidence="12">
    <location>
        <begin position="402"/>
        <end position="424"/>
    </location>
</feature>
<keyword evidence="10 12" id="KW-0472">Membrane</keyword>
<evidence type="ECO:0000256" key="1">
    <source>
        <dbReference type="ARBA" id="ARBA00004429"/>
    </source>
</evidence>
<name>A0A3G3IHT7_9ARCH</name>